<feature type="domain" description="RAI1-like" evidence="3">
    <location>
        <begin position="8"/>
        <end position="186"/>
    </location>
</feature>
<dbReference type="GO" id="GO:0000166">
    <property type="term" value="F:nucleotide binding"/>
    <property type="evidence" value="ECO:0007669"/>
    <property type="project" value="UniProtKB-KW"/>
</dbReference>
<comment type="subcellular location">
    <subcellularLocation>
        <location evidence="2">Nucleus</location>
    </subcellularLocation>
</comment>
<dbReference type="InterPro" id="IPR039039">
    <property type="entry name" value="RAI1-like_fam"/>
</dbReference>
<evidence type="ECO:0000259" key="3">
    <source>
        <dbReference type="Pfam" id="PF08652"/>
    </source>
</evidence>
<comment type="cofactor">
    <cofactor evidence="2">
        <name>a divalent metal cation</name>
        <dbReference type="ChEBI" id="CHEBI:60240"/>
    </cofactor>
</comment>
<evidence type="ECO:0000256" key="1">
    <source>
        <dbReference type="ARBA" id="ARBA00006562"/>
    </source>
</evidence>
<keyword evidence="2" id="KW-0694">RNA-binding</keyword>
<reference evidence="4 5" key="1">
    <citation type="journal article" date="2015" name="Nat. Commun.">
        <title>Outbred genome sequencing and CRISPR/Cas9 gene editing in butterflies.</title>
        <authorList>
            <person name="Li X."/>
            <person name="Fan D."/>
            <person name="Zhang W."/>
            <person name="Liu G."/>
            <person name="Zhang L."/>
            <person name="Zhao L."/>
            <person name="Fang X."/>
            <person name="Chen L."/>
            <person name="Dong Y."/>
            <person name="Chen Y."/>
            <person name="Ding Y."/>
            <person name="Zhao R."/>
            <person name="Feng M."/>
            <person name="Zhu Y."/>
            <person name="Feng Y."/>
            <person name="Jiang X."/>
            <person name="Zhu D."/>
            <person name="Xiang H."/>
            <person name="Feng X."/>
            <person name="Li S."/>
            <person name="Wang J."/>
            <person name="Zhang G."/>
            <person name="Kronforst M.R."/>
            <person name="Wang W."/>
        </authorList>
    </citation>
    <scope>NUCLEOTIDE SEQUENCE [LARGE SCALE GENOMIC DNA]</scope>
    <source>
        <strain evidence="4">Ya'a_city_454_Px</strain>
        <tissue evidence="4">Whole body</tissue>
    </source>
</reference>
<name>A0A194PJX8_PAPXU</name>
<dbReference type="GO" id="GO:0046872">
    <property type="term" value="F:metal ion binding"/>
    <property type="evidence" value="ECO:0007669"/>
    <property type="project" value="UniProtKB-KW"/>
</dbReference>
<dbReference type="EMBL" id="KQ459602">
    <property type="protein sequence ID" value="KPI93328.1"/>
    <property type="molecule type" value="Genomic_DNA"/>
</dbReference>
<proteinExistence type="inferred from homology"/>
<keyword evidence="5" id="KW-1185">Reference proteome</keyword>
<organism evidence="4 5">
    <name type="scientific">Papilio xuthus</name>
    <name type="common">Asian swallowtail butterfly</name>
    <dbReference type="NCBI Taxonomy" id="66420"/>
    <lineage>
        <taxon>Eukaryota</taxon>
        <taxon>Metazoa</taxon>
        <taxon>Ecdysozoa</taxon>
        <taxon>Arthropoda</taxon>
        <taxon>Hexapoda</taxon>
        <taxon>Insecta</taxon>
        <taxon>Pterygota</taxon>
        <taxon>Neoptera</taxon>
        <taxon>Endopterygota</taxon>
        <taxon>Lepidoptera</taxon>
        <taxon>Glossata</taxon>
        <taxon>Ditrysia</taxon>
        <taxon>Papilionoidea</taxon>
        <taxon>Papilionidae</taxon>
        <taxon>Papilioninae</taxon>
        <taxon>Papilio</taxon>
    </lineage>
</organism>
<dbReference type="EC" id="3.6.1.-" evidence="2"/>
<gene>
    <name evidence="4" type="ORF">RR46_10588</name>
</gene>
<keyword evidence="2" id="KW-0479">Metal-binding</keyword>
<keyword evidence="2" id="KW-0540">Nuclease</keyword>
<dbReference type="Proteomes" id="UP000053268">
    <property type="component" value="Unassembled WGS sequence"/>
</dbReference>
<accession>A0A194PJX8</accession>
<protein>
    <recommendedName>
        <fullName evidence="2">Decapping nuclease</fullName>
        <ecNumber evidence="2">3.6.1.-</ecNumber>
    </recommendedName>
</protein>
<evidence type="ECO:0000256" key="2">
    <source>
        <dbReference type="RuleBase" id="RU367113"/>
    </source>
</evidence>
<comment type="similarity">
    <text evidence="1 2">Belongs to the DXO/Dom3Z family.</text>
</comment>
<sequence>PNTKPLVDRPVIENEKFSLFYYASLGSHNLLYGAQIDGMLTTNYPVLNPPEDTNVESNLNYLRNNEYVELKTNRHIDNYRQEHIFRCWCQCYLANLKGLLVGFRIEKGIVQRLQWFHTEDIVEYCQNNWSPQMTIDCLNYFLSYIKNCYTTKNYSYPVSVTFQLNANRTIDVIENPKCEFLSDWYVNNGN</sequence>
<evidence type="ECO:0000313" key="5">
    <source>
        <dbReference type="Proteomes" id="UP000053268"/>
    </source>
</evidence>
<keyword evidence="2" id="KW-0378">Hydrolase</keyword>
<dbReference type="GO" id="GO:0000956">
    <property type="term" value="P:nuclear-transcribed mRNA catabolic process"/>
    <property type="evidence" value="ECO:0007669"/>
    <property type="project" value="TreeGrafter"/>
</dbReference>
<dbReference type="GO" id="GO:0003723">
    <property type="term" value="F:RNA binding"/>
    <property type="evidence" value="ECO:0007669"/>
    <property type="project" value="UniProtKB-KW"/>
</dbReference>
<dbReference type="GO" id="GO:0005634">
    <property type="term" value="C:nucleus"/>
    <property type="evidence" value="ECO:0007669"/>
    <property type="project" value="UniProtKB-SubCell"/>
</dbReference>
<dbReference type="Pfam" id="PF08652">
    <property type="entry name" value="RAI1"/>
    <property type="match status" value="1"/>
</dbReference>
<dbReference type="PANTHER" id="PTHR12395:SF9">
    <property type="entry name" value="DECAPPING AND EXORIBONUCLEASE PROTEIN"/>
    <property type="match status" value="1"/>
</dbReference>
<dbReference type="InterPro" id="IPR013961">
    <property type="entry name" value="RAI1"/>
</dbReference>
<dbReference type="GO" id="GO:0005829">
    <property type="term" value="C:cytosol"/>
    <property type="evidence" value="ECO:0007669"/>
    <property type="project" value="TreeGrafter"/>
</dbReference>
<evidence type="ECO:0000313" key="4">
    <source>
        <dbReference type="EMBL" id="KPI93328.1"/>
    </source>
</evidence>
<dbReference type="STRING" id="66420.A0A194PJX8"/>
<dbReference type="AlphaFoldDB" id="A0A194PJX8"/>
<dbReference type="GO" id="GO:0110155">
    <property type="term" value="P:NAD-cap decapping"/>
    <property type="evidence" value="ECO:0007669"/>
    <property type="project" value="TreeGrafter"/>
</dbReference>
<dbReference type="GO" id="GO:0004518">
    <property type="term" value="F:nuclease activity"/>
    <property type="evidence" value="ECO:0007669"/>
    <property type="project" value="UniProtKB-KW"/>
</dbReference>
<feature type="non-terminal residue" evidence="4">
    <location>
        <position position="1"/>
    </location>
</feature>
<keyword evidence="2" id="KW-0539">Nucleus</keyword>
<dbReference type="GO" id="GO:0034353">
    <property type="term" value="F:mRNA 5'-diphosphatase activity"/>
    <property type="evidence" value="ECO:0007669"/>
    <property type="project" value="TreeGrafter"/>
</dbReference>
<comment type="function">
    <text evidence="2">Decapping enzyme for NAD-capped RNAs: specifically hydrolyzes the nicotinamide adenine dinucleotide (NAD) cap from a subset of RNAs by removing the entire NAD moiety from the 5'-end of an NAD-capped RNA.</text>
</comment>
<keyword evidence="2" id="KW-0547">Nucleotide-binding</keyword>
<dbReference type="PANTHER" id="PTHR12395">
    <property type="entry name" value="DOM-3 RELATED"/>
    <property type="match status" value="1"/>
</dbReference>